<keyword evidence="2" id="KW-0472">Membrane</keyword>
<dbReference type="Proteomes" id="UP000291404">
    <property type="component" value="Unassembled WGS sequence"/>
</dbReference>
<feature type="transmembrane region" description="Helical" evidence="2">
    <location>
        <begin position="152"/>
        <end position="179"/>
    </location>
</feature>
<evidence type="ECO:0000256" key="3">
    <source>
        <dbReference type="SAM" id="SignalP"/>
    </source>
</evidence>
<feature type="chain" id="PRO_5020216740" evidence="3">
    <location>
        <begin position="22"/>
        <end position="184"/>
    </location>
</feature>
<name>A0A4Q9LHW9_9MICR</name>
<dbReference type="VEuPathDB" id="MicrosporidiaDB:CWI36_0234p0070"/>
<dbReference type="VEuPathDB" id="MicrosporidiaDB:CWI39_0637p0020"/>
<keyword evidence="3" id="KW-0732">Signal</keyword>
<reference evidence="4 5" key="1">
    <citation type="submission" date="2017-12" db="EMBL/GenBank/DDBJ databases">
        <authorList>
            <person name="Pombert J.-F."/>
            <person name="Haag K.L."/>
            <person name="Ebert D."/>
        </authorList>
    </citation>
    <scope>NUCLEOTIDE SEQUENCE [LARGE SCALE GENOMIC DNA]</scope>
    <source>
        <strain evidence="4">BE-OM-2</strain>
    </source>
</reference>
<feature type="signal peptide" evidence="3">
    <location>
        <begin position="1"/>
        <end position="21"/>
    </location>
</feature>
<protein>
    <submittedName>
        <fullName evidence="4">Uncharacterized protein</fullName>
    </submittedName>
</protein>
<keyword evidence="2" id="KW-1133">Transmembrane helix</keyword>
<keyword evidence="2" id="KW-0812">Transmembrane</keyword>
<accession>A0A4Q9LHW9</accession>
<feature type="compositionally biased region" description="Polar residues" evidence="1">
    <location>
        <begin position="27"/>
        <end position="44"/>
    </location>
</feature>
<keyword evidence="5" id="KW-1185">Reference proteome</keyword>
<dbReference type="AlphaFoldDB" id="A0A4Q9LHW9"/>
<comment type="caution">
    <text evidence="4">The sequence shown here is derived from an EMBL/GenBank/DDBJ whole genome shotgun (WGS) entry which is preliminary data.</text>
</comment>
<evidence type="ECO:0000313" key="4">
    <source>
        <dbReference type="EMBL" id="TBU07738.1"/>
    </source>
</evidence>
<dbReference type="EMBL" id="PITI01000234">
    <property type="protein sequence ID" value="TBU07738.1"/>
    <property type="molecule type" value="Genomic_DNA"/>
</dbReference>
<organism evidence="4 5">
    <name type="scientific">Hamiltosporidium magnivora</name>
    <dbReference type="NCBI Taxonomy" id="148818"/>
    <lineage>
        <taxon>Eukaryota</taxon>
        <taxon>Fungi</taxon>
        <taxon>Fungi incertae sedis</taxon>
        <taxon>Microsporidia</taxon>
        <taxon>Dubosqiidae</taxon>
        <taxon>Hamiltosporidium</taxon>
    </lineage>
</organism>
<evidence type="ECO:0000256" key="1">
    <source>
        <dbReference type="SAM" id="MobiDB-lite"/>
    </source>
</evidence>
<evidence type="ECO:0000313" key="5">
    <source>
        <dbReference type="Proteomes" id="UP000291404"/>
    </source>
</evidence>
<gene>
    <name evidence="4" type="ORF">CWI36_0234p0070</name>
</gene>
<feature type="region of interest" description="Disordered" evidence="1">
    <location>
        <begin position="23"/>
        <end position="44"/>
    </location>
</feature>
<evidence type="ECO:0000256" key="2">
    <source>
        <dbReference type="SAM" id="Phobius"/>
    </source>
</evidence>
<sequence>MQILSIRKIIFCIIIPHMVEARKPNENEGSSGKTNETKRSPIQNLCFESNGDDHKATILLSKKVYIDNIYLMRNENPENINGYVVDKVIKKKDYKFEGNDIEVNLSELDLDKDNKIAYSFKIDESGGSFQSEAFKYDKKDNKFKLVREIKGGFLGFSWTTILYVGLVVIGVLICLFILMKIMNR</sequence>
<proteinExistence type="predicted"/>